<gene>
    <name evidence="3" type="ORF">B0T16DRAFT_101774</name>
</gene>
<feature type="chain" id="PRO_5041302381" evidence="2">
    <location>
        <begin position="22"/>
        <end position="171"/>
    </location>
</feature>
<feature type="region of interest" description="Disordered" evidence="1">
    <location>
        <begin position="100"/>
        <end position="149"/>
    </location>
</feature>
<dbReference type="Proteomes" id="UP001174936">
    <property type="component" value="Unassembled WGS sequence"/>
</dbReference>
<comment type="caution">
    <text evidence="3">The sequence shown here is derived from an EMBL/GenBank/DDBJ whole genome shotgun (WGS) entry which is preliminary data.</text>
</comment>
<evidence type="ECO:0000256" key="1">
    <source>
        <dbReference type="SAM" id="MobiDB-lite"/>
    </source>
</evidence>
<evidence type="ECO:0000313" key="3">
    <source>
        <dbReference type="EMBL" id="KAK0652444.1"/>
    </source>
</evidence>
<evidence type="ECO:0000313" key="4">
    <source>
        <dbReference type="Proteomes" id="UP001174936"/>
    </source>
</evidence>
<name>A0AA40CX64_9PEZI</name>
<protein>
    <submittedName>
        <fullName evidence="3">Uncharacterized protein</fullName>
    </submittedName>
</protein>
<feature type="compositionally biased region" description="Low complexity" evidence="1">
    <location>
        <begin position="105"/>
        <end position="149"/>
    </location>
</feature>
<proteinExistence type="predicted"/>
<dbReference type="AlphaFoldDB" id="A0AA40CX64"/>
<feature type="signal peptide" evidence="2">
    <location>
        <begin position="1"/>
        <end position="21"/>
    </location>
</feature>
<accession>A0AA40CX64</accession>
<dbReference type="EMBL" id="JAULSV010000002">
    <property type="protein sequence ID" value="KAK0652444.1"/>
    <property type="molecule type" value="Genomic_DNA"/>
</dbReference>
<sequence length="171" mass="16634">MFTLRASVYALLLAAASLVSASPDATTDLLARQAPGTPQFECHSDCGNAIAGGRLEGHCTNATWTGFYEECLGCALEFDIWKHYGNGLTGAAAQCGLTPTPSPAPAATSGSAAAPSGSASGTSTPTPTAPPASGSAATTGAASTSTSTAGAPGFATAAPLFAGMLMFAAAL</sequence>
<reference evidence="3" key="1">
    <citation type="submission" date="2023-06" db="EMBL/GenBank/DDBJ databases">
        <title>Genome-scale phylogeny and comparative genomics of the fungal order Sordariales.</title>
        <authorList>
            <consortium name="Lawrence Berkeley National Laboratory"/>
            <person name="Hensen N."/>
            <person name="Bonometti L."/>
            <person name="Westerberg I."/>
            <person name="Brannstrom I.O."/>
            <person name="Guillou S."/>
            <person name="Cros-Aarteil S."/>
            <person name="Calhoun S."/>
            <person name="Haridas S."/>
            <person name="Kuo A."/>
            <person name="Mondo S."/>
            <person name="Pangilinan J."/>
            <person name="Riley R."/>
            <person name="Labutti K."/>
            <person name="Andreopoulos B."/>
            <person name="Lipzen A."/>
            <person name="Chen C."/>
            <person name="Yanf M."/>
            <person name="Daum C."/>
            <person name="Ng V."/>
            <person name="Clum A."/>
            <person name="Steindorff A."/>
            <person name="Ohm R."/>
            <person name="Martin F."/>
            <person name="Silar P."/>
            <person name="Natvig D."/>
            <person name="Lalanne C."/>
            <person name="Gautier V."/>
            <person name="Ament-Velasquez S.L."/>
            <person name="Kruys A."/>
            <person name="Hutchinson M.I."/>
            <person name="Powell A.J."/>
            <person name="Barry K."/>
            <person name="Miller A.N."/>
            <person name="Grigoriev I.V."/>
            <person name="Debuchy R."/>
            <person name="Gladieux P."/>
            <person name="Thoren M.H."/>
            <person name="Johannesson H."/>
        </authorList>
    </citation>
    <scope>NUCLEOTIDE SEQUENCE</scope>
    <source>
        <strain evidence="3">SMH2532-1</strain>
    </source>
</reference>
<keyword evidence="2" id="KW-0732">Signal</keyword>
<keyword evidence="4" id="KW-1185">Reference proteome</keyword>
<organism evidence="3 4">
    <name type="scientific">Cercophora newfieldiana</name>
    <dbReference type="NCBI Taxonomy" id="92897"/>
    <lineage>
        <taxon>Eukaryota</taxon>
        <taxon>Fungi</taxon>
        <taxon>Dikarya</taxon>
        <taxon>Ascomycota</taxon>
        <taxon>Pezizomycotina</taxon>
        <taxon>Sordariomycetes</taxon>
        <taxon>Sordariomycetidae</taxon>
        <taxon>Sordariales</taxon>
        <taxon>Lasiosphaeriaceae</taxon>
        <taxon>Cercophora</taxon>
    </lineage>
</organism>
<evidence type="ECO:0000256" key="2">
    <source>
        <dbReference type="SAM" id="SignalP"/>
    </source>
</evidence>